<gene>
    <name evidence="2" type="ORF">S06H3_55529</name>
</gene>
<sequence length="40" mass="4721">MILANFSIEEFLGIILFLPFLIYFIYVVFDGIGIFKDIFK</sequence>
<keyword evidence="1" id="KW-0812">Transmembrane</keyword>
<keyword evidence="1" id="KW-0472">Membrane</keyword>
<comment type="caution">
    <text evidence="2">The sequence shown here is derived from an EMBL/GenBank/DDBJ whole genome shotgun (WGS) entry which is preliminary data.</text>
</comment>
<feature type="transmembrane region" description="Helical" evidence="1">
    <location>
        <begin position="12"/>
        <end position="35"/>
    </location>
</feature>
<protein>
    <submittedName>
        <fullName evidence="2">Uncharacterized protein</fullName>
    </submittedName>
</protein>
<dbReference type="AlphaFoldDB" id="X1PPC2"/>
<evidence type="ECO:0000313" key="2">
    <source>
        <dbReference type="EMBL" id="GAI58132.1"/>
    </source>
</evidence>
<reference evidence="2" key="1">
    <citation type="journal article" date="2014" name="Front. Microbiol.">
        <title>High frequency of phylogenetically diverse reductive dehalogenase-homologous genes in deep subseafloor sedimentary metagenomes.</title>
        <authorList>
            <person name="Kawai M."/>
            <person name="Futagami T."/>
            <person name="Toyoda A."/>
            <person name="Takaki Y."/>
            <person name="Nishi S."/>
            <person name="Hori S."/>
            <person name="Arai W."/>
            <person name="Tsubouchi T."/>
            <person name="Morono Y."/>
            <person name="Uchiyama I."/>
            <person name="Ito T."/>
            <person name="Fujiyama A."/>
            <person name="Inagaki F."/>
            <person name="Takami H."/>
        </authorList>
    </citation>
    <scope>NUCLEOTIDE SEQUENCE</scope>
    <source>
        <strain evidence="2">Expedition CK06-06</strain>
    </source>
</reference>
<organism evidence="2">
    <name type="scientific">marine sediment metagenome</name>
    <dbReference type="NCBI Taxonomy" id="412755"/>
    <lineage>
        <taxon>unclassified sequences</taxon>
        <taxon>metagenomes</taxon>
        <taxon>ecological metagenomes</taxon>
    </lineage>
</organism>
<keyword evidence="1" id="KW-1133">Transmembrane helix</keyword>
<evidence type="ECO:0000256" key="1">
    <source>
        <dbReference type="SAM" id="Phobius"/>
    </source>
</evidence>
<name>X1PPC2_9ZZZZ</name>
<dbReference type="EMBL" id="BARV01035607">
    <property type="protein sequence ID" value="GAI58132.1"/>
    <property type="molecule type" value="Genomic_DNA"/>
</dbReference>
<accession>X1PPC2</accession>
<proteinExistence type="predicted"/>